<gene>
    <name evidence="2" type="ORF">SAMN05192548_102135</name>
</gene>
<evidence type="ECO:0000313" key="3">
    <source>
        <dbReference type="Proteomes" id="UP000184395"/>
    </source>
</evidence>
<proteinExistence type="predicted"/>
<reference evidence="2 3" key="1">
    <citation type="submission" date="2016-11" db="EMBL/GenBank/DDBJ databases">
        <authorList>
            <person name="Jaros S."/>
            <person name="Januszkiewicz K."/>
            <person name="Wedrychowicz H."/>
        </authorList>
    </citation>
    <scope>NUCLEOTIDE SEQUENCE [LARGE SCALE GENOMIC DNA]</scope>
    <source>
        <strain evidence="2 3">LMG 20594</strain>
    </source>
</reference>
<evidence type="ECO:0000313" key="2">
    <source>
        <dbReference type="EMBL" id="SHK40420.1"/>
    </source>
</evidence>
<dbReference type="EMBL" id="FRAB01000021">
    <property type="protein sequence ID" value="SHK40420.1"/>
    <property type="molecule type" value="Genomic_DNA"/>
</dbReference>
<dbReference type="AlphaFoldDB" id="A0A1M6S6W9"/>
<name>A0A1M6S6W9_9BURK</name>
<protein>
    <submittedName>
        <fullName evidence="2">Uncharacterized protein</fullName>
    </submittedName>
</protein>
<feature type="compositionally biased region" description="Polar residues" evidence="1">
    <location>
        <begin position="16"/>
        <end position="27"/>
    </location>
</feature>
<evidence type="ECO:0000256" key="1">
    <source>
        <dbReference type="SAM" id="MobiDB-lite"/>
    </source>
</evidence>
<organism evidence="2 3">
    <name type="scientific">Paraburkholderia terricola</name>
    <dbReference type="NCBI Taxonomy" id="169427"/>
    <lineage>
        <taxon>Bacteria</taxon>
        <taxon>Pseudomonadati</taxon>
        <taxon>Pseudomonadota</taxon>
        <taxon>Betaproteobacteria</taxon>
        <taxon>Burkholderiales</taxon>
        <taxon>Burkholderiaceae</taxon>
        <taxon>Paraburkholderia</taxon>
    </lineage>
</organism>
<feature type="region of interest" description="Disordered" evidence="1">
    <location>
        <begin position="16"/>
        <end position="36"/>
    </location>
</feature>
<sequence>MWKFIWIATPASSMSRTSNNALLSGTADQPPPHGLSYYEKQAYEPLSRIVATHIVTAVTKTYPQPLGARRPSLGFLAQSATE</sequence>
<dbReference type="Proteomes" id="UP000184395">
    <property type="component" value="Unassembled WGS sequence"/>
</dbReference>
<accession>A0A1M6S6W9</accession>